<evidence type="ECO:0000256" key="4">
    <source>
        <dbReference type="ARBA" id="ARBA00022679"/>
    </source>
</evidence>
<feature type="transmembrane region" description="Helical" evidence="8">
    <location>
        <begin position="84"/>
        <end position="104"/>
    </location>
</feature>
<dbReference type="EMBL" id="LCOY01000025">
    <property type="protein sequence ID" value="KKU87531.1"/>
    <property type="molecule type" value="Genomic_DNA"/>
</dbReference>
<dbReference type="PANTHER" id="PTHR33908:SF11">
    <property type="entry name" value="MEMBRANE PROTEIN"/>
    <property type="match status" value="1"/>
</dbReference>
<feature type="transmembrane region" description="Helical" evidence="8">
    <location>
        <begin position="50"/>
        <end position="72"/>
    </location>
</feature>
<dbReference type="GO" id="GO:0005886">
    <property type="term" value="C:plasma membrane"/>
    <property type="evidence" value="ECO:0007669"/>
    <property type="project" value="UniProtKB-SubCell"/>
</dbReference>
<dbReference type="GO" id="GO:0016763">
    <property type="term" value="F:pentosyltransferase activity"/>
    <property type="evidence" value="ECO:0007669"/>
    <property type="project" value="TreeGrafter"/>
</dbReference>
<keyword evidence="3" id="KW-0328">Glycosyltransferase</keyword>
<dbReference type="Proteomes" id="UP000034739">
    <property type="component" value="Unassembled WGS sequence"/>
</dbReference>
<evidence type="ECO:0000313" key="9">
    <source>
        <dbReference type="EMBL" id="KKU87531.1"/>
    </source>
</evidence>
<evidence type="ECO:0000256" key="5">
    <source>
        <dbReference type="ARBA" id="ARBA00022692"/>
    </source>
</evidence>
<dbReference type="InterPro" id="IPR050297">
    <property type="entry name" value="LipidA_mod_glycosyltrf_83"/>
</dbReference>
<feature type="transmembrane region" description="Helical" evidence="8">
    <location>
        <begin position="339"/>
        <end position="357"/>
    </location>
</feature>
<evidence type="ECO:0000256" key="3">
    <source>
        <dbReference type="ARBA" id="ARBA00022676"/>
    </source>
</evidence>
<keyword evidence="6 8" id="KW-1133">Transmembrane helix</keyword>
<dbReference type="GO" id="GO:0009103">
    <property type="term" value="P:lipopolysaccharide biosynthetic process"/>
    <property type="evidence" value="ECO:0007669"/>
    <property type="project" value="UniProtKB-ARBA"/>
</dbReference>
<comment type="subcellular location">
    <subcellularLocation>
        <location evidence="1">Cell membrane</location>
        <topology evidence="1">Multi-pass membrane protein</topology>
    </subcellularLocation>
</comment>
<accession>A0A0G1U0C9</accession>
<reference evidence="9 10" key="1">
    <citation type="journal article" date="2015" name="Nature">
        <title>rRNA introns, odd ribosomes, and small enigmatic genomes across a large radiation of phyla.</title>
        <authorList>
            <person name="Brown C.T."/>
            <person name="Hug L.A."/>
            <person name="Thomas B.C."/>
            <person name="Sharon I."/>
            <person name="Castelle C.J."/>
            <person name="Singh A."/>
            <person name="Wilkins M.J."/>
            <person name="Williams K.H."/>
            <person name="Banfield J.F."/>
        </authorList>
    </citation>
    <scope>NUCLEOTIDE SEQUENCE [LARGE SCALE GENOMIC DNA]</scope>
</reference>
<keyword evidence="2" id="KW-1003">Cell membrane</keyword>
<feature type="transmembrane region" description="Helical" evidence="8">
    <location>
        <begin position="306"/>
        <end position="330"/>
    </location>
</feature>
<feature type="transmembrane region" description="Helical" evidence="8">
    <location>
        <begin position="242"/>
        <end position="265"/>
    </location>
</feature>
<protein>
    <submittedName>
        <fullName evidence="9">Glycosyl transferase family 39</fullName>
    </submittedName>
</protein>
<evidence type="ECO:0000256" key="2">
    <source>
        <dbReference type="ARBA" id="ARBA00022475"/>
    </source>
</evidence>
<sequence length="578" mass="65912">MLLISFILLGAILRFTNLNWDSFLAFHPDERNIAWAVTRIHFFDQLNPKFFAYGGLPIYLYRALAEAVVFITKDPSWLTEWGKIAVIGRYVSATLASISLLLIYLVGSSYFSRATGLASVALLAFSPWAIQQAHFATTETMLVFFLLFLLLTARGGVSFRSAVTALANWIPWRRSRLDLDGARQRHADLSAVGSGIILGLALAAKTTSILFAVIPLAALWLHGFDKKTLERHFVKTFLFPKLRSTIAFLAVAAGTFLIFSPYTVIDRVHFLESMRYETGVVIGKFTVPYTLQFLGTTPYLYQFQTMLWQAGPMVLMGIVGIMTLFVFLFLKRGEKQRRIIVFLIFPLLYFVWSGLWFAKFSRYNVLLLPFLTIAAAWLMTAWVKRFRVSGLAGVALLLSSTAFLGVANWTIYLRPQTRIEASAWMYQHISENSLIYTEHWNDGLPVTLPGWKTVSLHRELVTPYEQDIETKTDYWADKLSAGDYFIFTTPRISRTMPKLTEKYPITSRVYQRIFSGELGYQEVATFTSYPQLFSISINDDAAEETLSVFDHPTVRIFQNTEKYSKEELKERIMSWVGS</sequence>
<dbReference type="AlphaFoldDB" id="A0A0G1U0C9"/>
<keyword evidence="4 9" id="KW-0808">Transferase</keyword>
<feature type="transmembrane region" description="Helical" evidence="8">
    <location>
        <begin position="190"/>
        <end position="221"/>
    </location>
</feature>
<evidence type="ECO:0000256" key="6">
    <source>
        <dbReference type="ARBA" id="ARBA00022989"/>
    </source>
</evidence>
<keyword evidence="7 8" id="KW-0472">Membrane</keyword>
<feature type="transmembrane region" description="Helical" evidence="8">
    <location>
        <begin position="390"/>
        <end position="412"/>
    </location>
</feature>
<evidence type="ECO:0000256" key="8">
    <source>
        <dbReference type="SAM" id="Phobius"/>
    </source>
</evidence>
<feature type="transmembrane region" description="Helical" evidence="8">
    <location>
        <begin position="142"/>
        <end position="170"/>
    </location>
</feature>
<proteinExistence type="predicted"/>
<dbReference type="PANTHER" id="PTHR33908">
    <property type="entry name" value="MANNOSYLTRANSFERASE YKCB-RELATED"/>
    <property type="match status" value="1"/>
</dbReference>
<evidence type="ECO:0000256" key="7">
    <source>
        <dbReference type="ARBA" id="ARBA00023136"/>
    </source>
</evidence>
<organism evidence="9 10">
    <name type="scientific">Candidatus Gottesmanbacteria bacterium GW2011_GWA2_47_9</name>
    <dbReference type="NCBI Taxonomy" id="1618445"/>
    <lineage>
        <taxon>Bacteria</taxon>
        <taxon>Candidatus Gottesmaniibacteriota</taxon>
    </lineage>
</organism>
<gene>
    <name evidence="9" type="ORF">UY16_C0025G0009</name>
</gene>
<feature type="transmembrane region" description="Helical" evidence="8">
    <location>
        <begin position="363"/>
        <end position="383"/>
    </location>
</feature>
<evidence type="ECO:0000256" key="1">
    <source>
        <dbReference type="ARBA" id="ARBA00004651"/>
    </source>
</evidence>
<evidence type="ECO:0000313" key="10">
    <source>
        <dbReference type="Proteomes" id="UP000034739"/>
    </source>
</evidence>
<keyword evidence="5 8" id="KW-0812">Transmembrane</keyword>
<name>A0A0G1U0C9_9BACT</name>
<comment type="caution">
    <text evidence="9">The sequence shown here is derived from an EMBL/GenBank/DDBJ whole genome shotgun (WGS) entry which is preliminary data.</text>
</comment>
<feature type="transmembrane region" description="Helical" evidence="8">
    <location>
        <begin position="110"/>
        <end position="130"/>
    </location>
</feature>